<evidence type="ECO:0000313" key="1">
    <source>
        <dbReference type="EMBL" id="MDY0394048.1"/>
    </source>
</evidence>
<sequence length="69" mass="8043">MIVDSLKNKLRPTGQSTGFSDDVVFDGSHYKLSHALLEKNDTVYFSLRDLENILSIHRVKKRRHAFHIF</sequence>
<comment type="caution">
    <text evidence="1">The sequence shown here is derived from an EMBL/GenBank/DDBJ whole genome shotgun (WGS) entry which is preliminary data.</text>
</comment>
<protein>
    <submittedName>
        <fullName evidence="1">Uncharacterized protein</fullName>
    </submittedName>
</protein>
<keyword evidence="2" id="KW-1185">Reference proteome</keyword>
<dbReference type="EMBL" id="JAWDIP010000003">
    <property type="protein sequence ID" value="MDY0394048.1"/>
    <property type="molecule type" value="Genomic_DNA"/>
</dbReference>
<organism evidence="1 2">
    <name type="scientific">Tigheibacillus halophilus</name>
    <dbReference type="NCBI Taxonomy" id="361280"/>
    <lineage>
        <taxon>Bacteria</taxon>
        <taxon>Bacillati</taxon>
        <taxon>Bacillota</taxon>
        <taxon>Bacilli</taxon>
        <taxon>Bacillales</taxon>
        <taxon>Bacillaceae</taxon>
        <taxon>Tigheibacillus</taxon>
    </lineage>
</organism>
<gene>
    <name evidence="1" type="ORF">RWE15_05615</name>
</gene>
<evidence type="ECO:0000313" key="2">
    <source>
        <dbReference type="Proteomes" id="UP001281447"/>
    </source>
</evidence>
<reference evidence="1 2" key="1">
    <citation type="submission" date="2023-10" db="EMBL/GenBank/DDBJ databases">
        <title>Virgibacillus halophilus 5B73C genome.</title>
        <authorList>
            <person name="Miliotis G."/>
            <person name="Sengupta P."/>
            <person name="Hameed A."/>
            <person name="Chuvochina M."/>
            <person name="Mcdonagh F."/>
            <person name="Simpson A.C."/>
            <person name="Singh N.K."/>
            <person name="Rekha P.D."/>
            <person name="Raman K."/>
            <person name="Hugenholtz P."/>
            <person name="Venkateswaran K."/>
        </authorList>
    </citation>
    <scope>NUCLEOTIDE SEQUENCE [LARGE SCALE GENOMIC DNA]</scope>
    <source>
        <strain evidence="1 2">5B73C</strain>
    </source>
</reference>
<dbReference type="Proteomes" id="UP001281447">
    <property type="component" value="Unassembled WGS sequence"/>
</dbReference>
<proteinExistence type="predicted"/>
<name>A0ABU5C5E1_9BACI</name>
<accession>A0ABU5C5E1</accession>